<dbReference type="AlphaFoldDB" id="A0A392VIX7"/>
<dbReference type="EMBL" id="LXQA011189997">
    <property type="protein sequence ID" value="MCI88326.1"/>
    <property type="molecule type" value="Genomic_DNA"/>
</dbReference>
<reference evidence="1 2" key="1">
    <citation type="journal article" date="2018" name="Front. Plant Sci.">
        <title>Red Clover (Trifolium pratense) and Zigzag Clover (T. medium) - A Picture of Genomic Similarities and Differences.</title>
        <authorList>
            <person name="Dluhosova J."/>
            <person name="Istvanek J."/>
            <person name="Nedelnik J."/>
            <person name="Repkova J."/>
        </authorList>
    </citation>
    <scope>NUCLEOTIDE SEQUENCE [LARGE SCALE GENOMIC DNA]</scope>
    <source>
        <strain evidence="2">cv. 10/8</strain>
        <tissue evidence="1">Leaf</tissue>
    </source>
</reference>
<accession>A0A392VIX7</accession>
<evidence type="ECO:0000313" key="1">
    <source>
        <dbReference type="EMBL" id="MCI88326.1"/>
    </source>
</evidence>
<feature type="non-terminal residue" evidence="1">
    <location>
        <position position="1"/>
    </location>
</feature>
<keyword evidence="2" id="KW-1185">Reference proteome</keyword>
<sequence length="37" mass="4056">TFLVSPGEMSSPALASYWQTLCSSVTRPRQAELGERV</sequence>
<name>A0A392VIX7_9FABA</name>
<organism evidence="1 2">
    <name type="scientific">Trifolium medium</name>
    <dbReference type="NCBI Taxonomy" id="97028"/>
    <lineage>
        <taxon>Eukaryota</taxon>
        <taxon>Viridiplantae</taxon>
        <taxon>Streptophyta</taxon>
        <taxon>Embryophyta</taxon>
        <taxon>Tracheophyta</taxon>
        <taxon>Spermatophyta</taxon>
        <taxon>Magnoliopsida</taxon>
        <taxon>eudicotyledons</taxon>
        <taxon>Gunneridae</taxon>
        <taxon>Pentapetalae</taxon>
        <taxon>rosids</taxon>
        <taxon>fabids</taxon>
        <taxon>Fabales</taxon>
        <taxon>Fabaceae</taxon>
        <taxon>Papilionoideae</taxon>
        <taxon>50 kb inversion clade</taxon>
        <taxon>NPAAA clade</taxon>
        <taxon>Hologalegina</taxon>
        <taxon>IRL clade</taxon>
        <taxon>Trifolieae</taxon>
        <taxon>Trifolium</taxon>
    </lineage>
</organism>
<proteinExistence type="predicted"/>
<evidence type="ECO:0000313" key="2">
    <source>
        <dbReference type="Proteomes" id="UP000265520"/>
    </source>
</evidence>
<comment type="caution">
    <text evidence="1">The sequence shown here is derived from an EMBL/GenBank/DDBJ whole genome shotgun (WGS) entry which is preliminary data.</text>
</comment>
<protein>
    <submittedName>
        <fullName evidence="1">Uncharacterized protein</fullName>
    </submittedName>
</protein>
<dbReference type="Proteomes" id="UP000265520">
    <property type="component" value="Unassembled WGS sequence"/>
</dbReference>